<dbReference type="InterPro" id="IPR005672">
    <property type="entry name" value="Phosphate_PstA"/>
</dbReference>
<feature type="transmembrane region" description="Helical" evidence="8">
    <location>
        <begin position="142"/>
        <end position="165"/>
    </location>
</feature>
<comment type="caution">
    <text evidence="10">The sequence shown here is derived from an EMBL/GenBank/DDBJ whole genome shotgun (WGS) entry which is preliminary data.</text>
</comment>
<feature type="transmembrane region" description="Helical" evidence="8">
    <location>
        <begin position="186"/>
        <end position="208"/>
    </location>
</feature>
<evidence type="ECO:0000256" key="8">
    <source>
        <dbReference type="RuleBase" id="RU363043"/>
    </source>
</evidence>
<evidence type="ECO:0000313" key="10">
    <source>
        <dbReference type="EMBL" id="GAV24929.1"/>
    </source>
</evidence>
<reference evidence="11" key="1">
    <citation type="submission" date="2016-12" db="EMBL/GenBank/DDBJ databases">
        <title>Draft Genome Sequences od Carboxydothermus pertinax and islandicus, Hydrogenogenic Carboxydotrophic Bacteria.</title>
        <authorList>
            <person name="Fukuyama Y."/>
            <person name="Ohmae K."/>
            <person name="Yoneda Y."/>
            <person name="Yoshida T."/>
            <person name="Sako Y."/>
        </authorList>
    </citation>
    <scope>NUCLEOTIDE SEQUENCE [LARGE SCALE GENOMIC DNA]</scope>
    <source>
        <strain evidence="11">SET</strain>
    </source>
</reference>
<dbReference type="PANTHER" id="PTHR43470">
    <property type="entry name" value="PHOSPHATE TRANSPORT SYSTEM PERMEASE PROTEIN PSTA-RELATED"/>
    <property type="match status" value="1"/>
</dbReference>
<keyword evidence="6 8" id="KW-1133">Transmembrane helix</keyword>
<evidence type="ECO:0000256" key="6">
    <source>
        <dbReference type="ARBA" id="ARBA00022989"/>
    </source>
</evidence>
<dbReference type="GO" id="GO:0005886">
    <property type="term" value="C:plasma membrane"/>
    <property type="evidence" value="ECO:0007669"/>
    <property type="project" value="UniProtKB-SubCell"/>
</dbReference>
<dbReference type="CDD" id="cd06261">
    <property type="entry name" value="TM_PBP2"/>
    <property type="match status" value="1"/>
</dbReference>
<dbReference type="EMBL" id="BDJL01000024">
    <property type="protein sequence ID" value="GAV24929.1"/>
    <property type="molecule type" value="Genomic_DNA"/>
</dbReference>
<dbReference type="InterPro" id="IPR000515">
    <property type="entry name" value="MetI-like"/>
</dbReference>
<dbReference type="GO" id="GO:0005315">
    <property type="term" value="F:phosphate transmembrane transporter activity"/>
    <property type="evidence" value="ECO:0007669"/>
    <property type="project" value="InterPro"/>
</dbReference>
<dbReference type="SUPFAM" id="SSF161098">
    <property type="entry name" value="MetI-like"/>
    <property type="match status" value="1"/>
</dbReference>
<accession>A0A1L8D1B0</accession>
<keyword evidence="11" id="KW-1185">Reference proteome</keyword>
<feature type="transmembrane region" description="Helical" evidence="8">
    <location>
        <begin position="66"/>
        <end position="95"/>
    </location>
</feature>
<comment type="similarity">
    <text evidence="2 8">Belongs to the binding-protein-dependent transport system permease family. CysTW subfamily.</text>
</comment>
<dbReference type="STRING" id="661089.ciss_08620"/>
<dbReference type="Gene3D" id="1.10.3720.10">
    <property type="entry name" value="MetI-like"/>
    <property type="match status" value="1"/>
</dbReference>
<dbReference type="GO" id="GO:0035435">
    <property type="term" value="P:phosphate ion transmembrane transport"/>
    <property type="evidence" value="ECO:0007669"/>
    <property type="project" value="InterPro"/>
</dbReference>
<sequence>MIKTGENIGKRKQLDRVFHAIIFVATLVGIIFLIVLLWKIFKEGLPWLNVKFLLSYPSRFPERAGIYSAIVGTLWTISLTALIAFPLGIATAIYLEEYSRKDSWYNRLLQLNILNLAGVPSIVYGILGLGLFVKLFSLGRSILAASLTLALLILPVIIVSSQEALRTVPKTLREASYALGATRWQTVSRVVVPAALPTIFTGTILALSRAIGEAAPLIMVGAAAYMPFLPKSIFDNFTTLPIQIFNWTSRPQKEFQGLAAAGIIVLLAILLSANALAIILRDKTRKV</sequence>
<keyword evidence="7 8" id="KW-0472">Membrane</keyword>
<dbReference type="Pfam" id="PF00528">
    <property type="entry name" value="BPD_transp_1"/>
    <property type="match status" value="1"/>
</dbReference>
<dbReference type="OrthoDB" id="9785113at2"/>
<feature type="transmembrane region" description="Helical" evidence="8">
    <location>
        <begin position="20"/>
        <end position="41"/>
    </location>
</feature>
<comment type="subcellular location">
    <subcellularLocation>
        <location evidence="1 8">Cell membrane</location>
        <topology evidence="1 8">Multi-pass membrane protein</topology>
    </subcellularLocation>
</comment>
<organism evidence="10 11">
    <name type="scientific">Carboxydothermus islandicus</name>
    <dbReference type="NCBI Taxonomy" id="661089"/>
    <lineage>
        <taxon>Bacteria</taxon>
        <taxon>Bacillati</taxon>
        <taxon>Bacillota</taxon>
        <taxon>Clostridia</taxon>
        <taxon>Thermoanaerobacterales</taxon>
        <taxon>Thermoanaerobacteraceae</taxon>
        <taxon>Carboxydothermus</taxon>
    </lineage>
</organism>
<dbReference type="Proteomes" id="UP000187338">
    <property type="component" value="Unassembled WGS sequence"/>
</dbReference>
<feature type="transmembrane region" description="Helical" evidence="8">
    <location>
        <begin position="116"/>
        <end position="136"/>
    </location>
</feature>
<dbReference type="AlphaFoldDB" id="A0A1L8D1B0"/>
<dbReference type="PANTHER" id="PTHR43470:SF5">
    <property type="entry name" value="PHOSPHATE TRANSPORT SYSTEM PERMEASE PROTEIN PSTA"/>
    <property type="match status" value="1"/>
</dbReference>
<dbReference type="RefSeq" id="WP_075865109.1">
    <property type="nucleotide sequence ID" value="NZ_BDJL01000024.1"/>
</dbReference>
<evidence type="ECO:0000256" key="1">
    <source>
        <dbReference type="ARBA" id="ARBA00004651"/>
    </source>
</evidence>
<evidence type="ECO:0000256" key="4">
    <source>
        <dbReference type="ARBA" id="ARBA00022475"/>
    </source>
</evidence>
<gene>
    <name evidence="10" type="ORF">ciss_08620</name>
</gene>
<keyword evidence="4 8" id="KW-1003">Cell membrane</keyword>
<proteinExistence type="inferred from homology"/>
<dbReference type="InterPro" id="IPR035906">
    <property type="entry name" value="MetI-like_sf"/>
</dbReference>
<dbReference type="NCBIfam" id="TIGR00974">
    <property type="entry name" value="3a0107s02c"/>
    <property type="match status" value="1"/>
</dbReference>
<evidence type="ECO:0000256" key="5">
    <source>
        <dbReference type="ARBA" id="ARBA00022692"/>
    </source>
</evidence>
<keyword evidence="3" id="KW-0813">Transport</keyword>
<protein>
    <recommendedName>
        <fullName evidence="8">Phosphate transport system permease protein PstA</fullName>
    </recommendedName>
</protein>
<evidence type="ECO:0000256" key="7">
    <source>
        <dbReference type="ARBA" id="ARBA00023136"/>
    </source>
</evidence>
<evidence type="ECO:0000313" key="11">
    <source>
        <dbReference type="Proteomes" id="UP000187338"/>
    </source>
</evidence>
<evidence type="ECO:0000256" key="3">
    <source>
        <dbReference type="ARBA" id="ARBA00022448"/>
    </source>
</evidence>
<dbReference type="PROSITE" id="PS50928">
    <property type="entry name" value="ABC_TM1"/>
    <property type="match status" value="1"/>
</dbReference>
<name>A0A1L8D1B0_9THEO</name>
<keyword evidence="5 8" id="KW-0812">Transmembrane</keyword>
<feature type="domain" description="ABC transmembrane type-1" evidence="9">
    <location>
        <begin position="70"/>
        <end position="277"/>
    </location>
</feature>
<evidence type="ECO:0000256" key="2">
    <source>
        <dbReference type="ARBA" id="ARBA00007069"/>
    </source>
</evidence>
<feature type="transmembrane region" description="Helical" evidence="8">
    <location>
        <begin position="255"/>
        <end position="280"/>
    </location>
</feature>
<evidence type="ECO:0000259" key="9">
    <source>
        <dbReference type="PROSITE" id="PS50928"/>
    </source>
</evidence>